<evidence type="ECO:0000313" key="16">
    <source>
        <dbReference type="Proteomes" id="UP000092612"/>
    </source>
</evidence>
<dbReference type="InterPro" id="IPR050924">
    <property type="entry name" value="Peroxiredoxin_BCP/PrxQ"/>
</dbReference>
<dbReference type="GO" id="GO:0045454">
    <property type="term" value="P:cell redox homeostasis"/>
    <property type="evidence" value="ECO:0007669"/>
    <property type="project" value="TreeGrafter"/>
</dbReference>
<dbReference type="CDD" id="cd03017">
    <property type="entry name" value="PRX_BCP"/>
    <property type="match status" value="1"/>
</dbReference>
<evidence type="ECO:0000256" key="1">
    <source>
        <dbReference type="ARBA" id="ARBA00003330"/>
    </source>
</evidence>
<feature type="active site" description="Cysteine sulfenic acid (-SOH) intermediate; for peroxidase activity" evidence="13">
    <location>
        <position position="46"/>
    </location>
</feature>
<dbReference type="EC" id="1.11.1.24" evidence="3"/>
<keyword evidence="7" id="KW-1015">Disulfide bond</keyword>
<keyword evidence="8" id="KW-0676">Redox-active center</keyword>
<evidence type="ECO:0000256" key="4">
    <source>
        <dbReference type="ARBA" id="ARBA00022559"/>
    </source>
</evidence>
<name>A0A1B8U1M6_9FLAO</name>
<dbReference type="PANTHER" id="PTHR42801:SF4">
    <property type="entry name" value="AHPC_TSA FAMILY PROTEIN"/>
    <property type="match status" value="1"/>
</dbReference>
<dbReference type="NCBIfam" id="NF006960">
    <property type="entry name" value="PRK09437.1"/>
    <property type="match status" value="1"/>
</dbReference>
<dbReference type="InterPro" id="IPR013766">
    <property type="entry name" value="Thioredoxin_domain"/>
</dbReference>
<dbReference type="InterPro" id="IPR036249">
    <property type="entry name" value="Thioredoxin-like_sf"/>
</dbReference>
<reference evidence="16" key="1">
    <citation type="submission" date="2016-02" db="EMBL/GenBank/DDBJ databases">
        <title>Paenibacillus sp. LPB0068, isolated from Crassostrea gigas.</title>
        <authorList>
            <person name="Shin S.-K."/>
            <person name="Yi H."/>
        </authorList>
    </citation>
    <scope>NUCLEOTIDE SEQUENCE [LARGE SCALE GENOMIC DNA]</scope>
    <source>
        <strain evidence="16">KCTC 23969</strain>
    </source>
</reference>
<evidence type="ECO:0000256" key="5">
    <source>
        <dbReference type="ARBA" id="ARBA00022862"/>
    </source>
</evidence>
<dbReference type="GO" id="GO:0008379">
    <property type="term" value="F:thioredoxin peroxidase activity"/>
    <property type="evidence" value="ECO:0007669"/>
    <property type="project" value="TreeGrafter"/>
</dbReference>
<dbReference type="PROSITE" id="PS51352">
    <property type="entry name" value="THIOREDOXIN_2"/>
    <property type="match status" value="1"/>
</dbReference>
<keyword evidence="4 15" id="KW-0575">Peroxidase</keyword>
<dbReference type="PANTHER" id="PTHR42801">
    <property type="entry name" value="THIOREDOXIN-DEPENDENT PEROXIDE REDUCTASE"/>
    <property type="match status" value="1"/>
</dbReference>
<evidence type="ECO:0000256" key="9">
    <source>
        <dbReference type="ARBA" id="ARBA00032824"/>
    </source>
</evidence>
<dbReference type="RefSeq" id="WP_068360019.1">
    <property type="nucleotide sequence ID" value="NZ_CP019337.1"/>
</dbReference>
<dbReference type="InterPro" id="IPR000866">
    <property type="entry name" value="AhpC/TSA"/>
</dbReference>
<evidence type="ECO:0000313" key="15">
    <source>
        <dbReference type="EMBL" id="OBY65784.1"/>
    </source>
</evidence>
<evidence type="ECO:0000256" key="2">
    <source>
        <dbReference type="ARBA" id="ARBA00011245"/>
    </source>
</evidence>
<dbReference type="AlphaFoldDB" id="A0A1B8U1M6"/>
<comment type="similarity">
    <text evidence="10">Belongs to the peroxiredoxin family. BCP/PrxQ subfamily.</text>
</comment>
<evidence type="ECO:0000256" key="6">
    <source>
        <dbReference type="ARBA" id="ARBA00023002"/>
    </source>
</evidence>
<proteinExistence type="inferred from homology"/>
<accession>A0A1B8U1M6</accession>
<sequence>MTSLKIGDKAPQFEAKDNAGNTIKLSDYSGKKLVLFFYPKASTPGCTNEACDLRDNYQTFLAKGYDVLGVSADSAKRQQNFINKNELPFPLLADEDKTVIEAFNVWGPKKFMGREYDGIHRTTFIIDENGIIEDVITKVKTKAHAEQILN</sequence>
<dbReference type="InterPro" id="IPR024706">
    <property type="entry name" value="Peroxiredoxin_AhpC-typ"/>
</dbReference>
<dbReference type="OrthoDB" id="9812811at2"/>
<dbReference type="GO" id="GO:0005737">
    <property type="term" value="C:cytoplasm"/>
    <property type="evidence" value="ECO:0007669"/>
    <property type="project" value="TreeGrafter"/>
</dbReference>
<evidence type="ECO:0000256" key="12">
    <source>
        <dbReference type="ARBA" id="ARBA00049091"/>
    </source>
</evidence>
<comment type="function">
    <text evidence="1">Thiol-specific peroxidase that catalyzes the reduction of hydrogen peroxide and organic hydroperoxides to water and alcohols, respectively. Plays a role in cell protection against oxidative stress by detoxifying peroxides and as sensor of hydrogen peroxide-mediated signaling events.</text>
</comment>
<dbReference type="Gene3D" id="3.40.30.10">
    <property type="entry name" value="Glutaredoxin"/>
    <property type="match status" value="1"/>
</dbReference>
<dbReference type="STRING" id="996801.BW723_13590"/>
<comment type="subunit">
    <text evidence="2">Monomer.</text>
</comment>
<keyword evidence="5" id="KW-0049">Antioxidant</keyword>
<dbReference type="FunFam" id="3.40.30.10:FF:000007">
    <property type="entry name" value="Thioredoxin-dependent thiol peroxidase"/>
    <property type="match status" value="1"/>
</dbReference>
<keyword evidence="16" id="KW-1185">Reference proteome</keyword>
<keyword evidence="6" id="KW-0560">Oxidoreductase</keyword>
<dbReference type="PIRSF" id="PIRSF000239">
    <property type="entry name" value="AHPC"/>
    <property type="match status" value="1"/>
</dbReference>
<protein>
    <recommendedName>
        <fullName evidence="3">thioredoxin-dependent peroxiredoxin</fullName>
        <ecNumber evidence="3">1.11.1.24</ecNumber>
    </recommendedName>
    <alternativeName>
        <fullName evidence="9">Thioredoxin peroxidase</fullName>
    </alternativeName>
    <alternativeName>
        <fullName evidence="11">Thioredoxin-dependent peroxiredoxin Bcp</fullName>
    </alternativeName>
</protein>
<evidence type="ECO:0000256" key="11">
    <source>
        <dbReference type="ARBA" id="ARBA00042639"/>
    </source>
</evidence>
<evidence type="ECO:0000256" key="8">
    <source>
        <dbReference type="ARBA" id="ARBA00023284"/>
    </source>
</evidence>
<evidence type="ECO:0000256" key="3">
    <source>
        <dbReference type="ARBA" id="ARBA00013017"/>
    </source>
</evidence>
<dbReference type="EMBL" id="LSFL01000029">
    <property type="protein sequence ID" value="OBY65784.1"/>
    <property type="molecule type" value="Genomic_DNA"/>
</dbReference>
<dbReference type="KEGG" id="prn:BW723_13590"/>
<dbReference type="GO" id="GO:0034599">
    <property type="term" value="P:cellular response to oxidative stress"/>
    <property type="evidence" value="ECO:0007669"/>
    <property type="project" value="TreeGrafter"/>
</dbReference>
<comment type="catalytic activity">
    <reaction evidence="12">
        <text>a hydroperoxide + [thioredoxin]-dithiol = an alcohol + [thioredoxin]-disulfide + H2O</text>
        <dbReference type="Rhea" id="RHEA:62620"/>
        <dbReference type="Rhea" id="RHEA-COMP:10698"/>
        <dbReference type="Rhea" id="RHEA-COMP:10700"/>
        <dbReference type="ChEBI" id="CHEBI:15377"/>
        <dbReference type="ChEBI" id="CHEBI:29950"/>
        <dbReference type="ChEBI" id="CHEBI:30879"/>
        <dbReference type="ChEBI" id="CHEBI:35924"/>
        <dbReference type="ChEBI" id="CHEBI:50058"/>
        <dbReference type="EC" id="1.11.1.24"/>
    </reaction>
</comment>
<dbReference type="Proteomes" id="UP000092612">
    <property type="component" value="Unassembled WGS sequence"/>
</dbReference>
<dbReference type="SUPFAM" id="SSF52833">
    <property type="entry name" value="Thioredoxin-like"/>
    <property type="match status" value="1"/>
</dbReference>
<dbReference type="Pfam" id="PF00578">
    <property type="entry name" value="AhpC-TSA"/>
    <property type="match status" value="1"/>
</dbReference>
<evidence type="ECO:0000256" key="10">
    <source>
        <dbReference type="ARBA" id="ARBA00038489"/>
    </source>
</evidence>
<comment type="caution">
    <text evidence="15">The sequence shown here is derived from an EMBL/GenBank/DDBJ whole genome shotgun (WGS) entry which is preliminary data.</text>
</comment>
<evidence type="ECO:0000256" key="13">
    <source>
        <dbReference type="PIRSR" id="PIRSR000239-1"/>
    </source>
</evidence>
<evidence type="ECO:0000256" key="7">
    <source>
        <dbReference type="ARBA" id="ARBA00023157"/>
    </source>
</evidence>
<evidence type="ECO:0000259" key="14">
    <source>
        <dbReference type="PROSITE" id="PS51352"/>
    </source>
</evidence>
<organism evidence="15 16">
    <name type="scientific">Polaribacter reichenbachii</name>
    <dbReference type="NCBI Taxonomy" id="996801"/>
    <lineage>
        <taxon>Bacteria</taxon>
        <taxon>Pseudomonadati</taxon>
        <taxon>Bacteroidota</taxon>
        <taxon>Flavobacteriia</taxon>
        <taxon>Flavobacteriales</taxon>
        <taxon>Flavobacteriaceae</taxon>
    </lineage>
</organism>
<feature type="domain" description="Thioredoxin" evidence="14">
    <location>
        <begin position="4"/>
        <end position="150"/>
    </location>
</feature>
<gene>
    <name evidence="15" type="ORF">LPB301_08190</name>
</gene>